<name>A0ABY5V2C2_9BACT</name>
<keyword evidence="3" id="KW-1185">Reference proteome</keyword>
<sequence length="329" mass="37177">MKPLRIFLLLAGLLLASSRAEAQFSISKVTPKEADVKNFRDTIKQLSAVNNQFFSEARYRAEKKRLRKERNTITCTVGLSLNQTGFDNWAPGGNNTFDATASLLYTHVYTRDKLNMTYSFDSKYGMNVISGTTFKNLDYFIFNLNTGWAISKNWSYSASANLRSQWSKGYKSVTEKILVSNFMSPGTLTLGVGFTYRALKKVPLIVTVNPLSGNMQFVLDDSLSRQGAHGVPAGKHQKSSLGSTMRIDLNQPIAGGKMSYITYFYVSTNYEQNNYVEWQNTFSIIAAKIFNVGFFCRMVYNEPQATPRNRSLQWTYKIGVGLSYTFKNK</sequence>
<organism evidence="2 3">
    <name type="scientific">Alistipes ihumii AP11</name>
    <dbReference type="NCBI Taxonomy" id="1211813"/>
    <lineage>
        <taxon>Bacteria</taxon>
        <taxon>Pseudomonadati</taxon>
        <taxon>Bacteroidota</taxon>
        <taxon>Bacteroidia</taxon>
        <taxon>Bacteroidales</taxon>
        <taxon>Rikenellaceae</taxon>
        <taxon>Alistipes</taxon>
    </lineage>
</organism>
<evidence type="ECO:0000256" key="1">
    <source>
        <dbReference type="SAM" id="SignalP"/>
    </source>
</evidence>
<keyword evidence="1" id="KW-0732">Signal</keyword>
<evidence type="ECO:0000313" key="3">
    <source>
        <dbReference type="Proteomes" id="UP001059295"/>
    </source>
</evidence>
<feature type="signal peptide" evidence="1">
    <location>
        <begin position="1"/>
        <end position="22"/>
    </location>
</feature>
<evidence type="ECO:0000313" key="2">
    <source>
        <dbReference type="EMBL" id="UWN57764.1"/>
    </source>
</evidence>
<feature type="chain" id="PRO_5047233719" evidence="1">
    <location>
        <begin position="23"/>
        <end position="329"/>
    </location>
</feature>
<dbReference type="EMBL" id="CP102294">
    <property type="protein sequence ID" value="UWN57764.1"/>
    <property type="molecule type" value="Genomic_DNA"/>
</dbReference>
<gene>
    <name evidence="2" type="ORF">NQ491_03015</name>
</gene>
<dbReference type="Pfam" id="PF11276">
    <property type="entry name" value="DUF3078"/>
    <property type="match status" value="1"/>
</dbReference>
<protein>
    <submittedName>
        <fullName evidence="2">DUF3078 domain-containing protein</fullName>
    </submittedName>
</protein>
<dbReference type="InterPro" id="IPR021428">
    <property type="entry name" value="DUF3078"/>
</dbReference>
<reference evidence="2" key="1">
    <citation type="journal article" date="2022" name="Cell">
        <title>Design, construction, and in vivo augmentation of a complex gut microbiome.</title>
        <authorList>
            <person name="Cheng A.G."/>
            <person name="Ho P.Y."/>
            <person name="Aranda-Diaz A."/>
            <person name="Jain S."/>
            <person name="Yu F.B."/>
            <person name="Meng X."/>
            <person name="Wang M."/>
            <person name="Iakiviak M."/>
            <person name="Nagashima K."/>
            <person name="Zhao A."/>
            <person name="Murugkar P."/>
            <person name="Patil A."/>
            <person name="Atabakhsh K."/>
            <person name="Weakley A."/>
            <person name="Yan J."/>
            <person name="Brumbaugh A.R."/>
            <person name="Higginbottom S."/>
            <person name="Dimas A."/>
            <person name="Shiver A.L."/>
            <person name="Deutschbauer A."/>
            <person name="Neff N."/>
            <person name="Sonnenburg J.L."/>
            <person name="Huang K.C."/>
            <person name="Fischbach M.A."/>
        </authorList>
    </citation>
    <scope>NUCLEOTIDE SEQUENCE</scope>
    <source>
        <strain evidence="2">AP11</strain>
    </source>
</reference>
<accession>A0ABY5V2C2</accession>
<proteinExistence type="predicted"/>
<dbReference type="RefSeq" id="WP_019244804.1">
    <property type="nucleotide sequence ID" value="NZ_CAPH01000003.1"/>
</dbReference>
<dbReference type="Proteomes" id="UP001059295">
    <property type="component" value="Chromosome"/>
</dbReference>
<dbReference type="GeneID" id="82890671"/>